<keyword evidence="4" id="KW-0813">Transport</keyword>
<evidence type="ECO:0000256" key="8">
    <source>
        <dbReference type="ARBA" id="ARBA00022741"/>
    </source>
</evidence>
<feature type="domain" description="HMA" evidence="18">
    <location>
        <begin position="189"/>
        <end position="255"/>
    </location>
</feature>
<dbReference type="InterPro" id="IPR006121">
    <property type="entry name" value="HMA_dom"/>
</dbReference>
<evidence type="ECO:0000256" key="9">
    <source>
        <dbReference type="ARBA" id="ARBA00022840"/>
    </source>
</evidence>
<dbReference type="InterPro" id="IPR017969">
    <property type="entry name" value="Heavy-metal-associated_CS"/>
</dbReference>
<feature type="transmembrane region" description="Helical" evidence="17">
    <location>
        <begin position="939"/>
        <end position="958"/>
    </location>
</feature>
<feature type="transmembrane region" description="Helical" evidence="17">
    <location>
        <begin position="324"/>
        <end position="342"/>
    </location>
</feature>
<dbReference type="SFLD" id="SFLDG00002">
    <property type="entry name" value="C1.7:_P-type_atpase_like"/>
    <property type="match status" value="1"/>
</dbReference>
<dbReference type="SUPFAM" id="SSF81653">
    <property type="entry name" value="Calcium ATPase, transduction domain A"/>
    <property type="match status" value="1"/>
</dbReference>
<keyword evidence="10" id="KW-1278">Translocase</keyword>
<keyword evidence="6 17" id="KW-0479">Metal-binding</keyword>
<evidence type="ECO:0000256" key="12">
    <source>
        <dbReference type="ARBA" id="ARBA00023008"/>
    </source>
</evidence>
<keyword evidence="11 17" id="KW-1133">Transmembrane helix</keyword>
<dbReference type="NCBIfam" id="TIGR00003">
    <property type="entry name" value="copper ion binding protein"/>
    <property type="match status" value="2"/>
</dbReference>
<comment type="caution">
    <text evidence="19">The sequence shown here is derived from an EMBL/GenBank/DDBJ whole genome shotgun (WGS) entry which is preliminary data.</text>
</comment>
<evidence type="ECO:0000256" key="6">
    <source>
        <dbReference type="ARBA" id="ARBA00022723"/>
    </source>
</evidence>
<dbReference type="PROSITE" id="PS01047">
    <property type="entry name" value="HMA_1"/>
    <property type="match status" value="2"/>
</dbReference>
<dbReference type="FunFam" id="3.30.70.100:FF:000033">
    <property type="entry name" value="Copper-transporting ATPase HMA5"/>
    <property type="match status" value="1"/>
</dbReference>
<feature type="non-terminal residue" evidence="19">
    <location>
        <position position="1"/>
    </location>
</feature>
<dbReference type="PANTHER" id="PTHR46594">
    <property type="entry name" value="P-TYPE CATION-TRANSPORTING ATPASE"/>
    <property type="match status" value="1"/>
</dbReference>
<dbReference type="GO" id="GO:0140581">
    <property type="term" value="F:P-type monovalent copper transporter activity"/>
    <property type="evidence" value="ECO:0007669"/>
    <property type="project" value="UniProtKB-EC"/>
</dbReference>
<dbReference type="Gene3D" id="2.70.150.10">
    <property type="entry name" value="Calcium-transporting ATPase, cytoplasmic transduction domain A"/>
    <property type="match status" value="1"/>
</dbReference>
<evidence type="ECO:0000313" key="19">
    <source>
        <dbReference type="EMBL" id="KAH9305016.1"/>
    </source>
</evidence>
<dbReference type="InterPro" id="IPR023214">
    <property type="entry name" value="HAD_sf"/>
</dbReference>
<dbReference type="PANTHER" id="PTHR46594:SF4">
    <property type="entry name" value="P-TYPE CATION-TRANSPORTING ATPASE"/>
    <property type="match status" value="1"/>
</dbReference>
<evidence type="ECO:0000256" key="16">
    <source>
        <dbReference type="ARBA" id="ARBA00077729"/>
    </source>
</evidence>
<keyword evidence="12" id="KW-0186">Copper</keyword>
<evidence type="ECO:0000256" key="11">
    <source>
        <dbReference type="ARBA" id="ARBA00022989"/>
    </source>
</evidence>
<evidence type="ECO:0000256" key="14">
    <source>
        <dbReference type="ARBA" id="ARBA00023136"/>
    </source>
</evidence>
<dbReference type="InterPro" id="IPR018303">
    <property type="entry name" value="ATPase_P-typ_P_site"/>
</dbReference>
<feature type="transmembrane region" description="Helical" evidence="17">
    <location>
        <begin position="588"/>
        <end position="609"/>
    </location>
</feature>
<dbReference type="Pfam" id="PF00403">
    <property type="entry name" value="HMA"/>
    <property type="match status" value="2"/>
</dbReference>
<dbReference type="InterPro" id="IPR023299">
    <property type="entry name" value="ATPase_P-typ_cyto_dom_N"/>
</dbReference>
<keyword evidence="13" id="KW-0406">Ion transport</keyword>
<evidence type="ECO:0000256" key="10">
    <source>
        <dbReference type="ARBA" id="ARBA00022967"/>
    </source>
</evidence>
<dbReference type="NCBIfam" id="TIGR01525">
    <property type="entry name" value="ATPase-IB_hvy"/>
    <property type="match status" value="1"/>
</dbReference>
<dbReference type="GO" id="GO:0016887">
    <property type="term" value="F:ATP hydrolysis activity"/>
    <property type="evidence" value="ECO:0007669"/>
    <property type="project" value="InterPro"/>
</dbReference>
<feature type="transmembrane region" description="Helical" evidence="17">
    <location>
        <begin position="283"/>
        <end position="304"/>
    </location>
</feature>
<keyword evidence="9 17" id="KW-0067">ATP-binding</keyword>
<feature type="domain" description="HMA" evidence="18">
    <location>
        <begin position="114"/>
        <end position="180"/>
    </location>
</feature>
<keyword evidence="14 17" id="KW-0472">Membrane</keyword>
<dbReference type="InterPro" id="IPR044492">
    <property type="entry name" value="P_typ_ATPase_HD_dom"/>
</dbReference>
<reference evidence="19 20" key="1">
    <citation type="journal article" date="2021" name="Nat. Plants">
        <title>The Taxus genome provides insights into paclitaxel biosynthesis.</title>
        <authorList>
            <person name="Xiong X."/>
            <person name="Gou J."/>
            <person name="Liao Q."/>
            <person name="Li Y."/>
            <person name="Zhou Q."/>
            <person name="Bi G."/>
            <person name="Li C."/>
            <person name="Du R."/>
            <person name="Wang X."/>
            <person name="Sun T."/>
            <person name="Guo L."/>
            <person name="Liang H."/>
            <person name="Lu P."/>
            <person name="Wu Y."/>
            <person name="Zhang Z."/>
            <person name="Ro D.K."/>
            <person name="Shang Y."/>
            <person name="Huang S."/>
            <person name="Yan J."/>
        </authorList>
    </citation>
    <scope>NUCLEOTIDE SEQUENCE [LARGE SCALE GENOMIC DNA]</scope>
    <source>
        <strain evidence="19">Ta-2019</strain>
    </source>
</reference>
<keyword evidence="7" id="KW-0677">Repeat</keyword>
<dbReference type="SUPFAM" id="SSF81665">
    <property type="entry name" value="Calcium ATPase, transmembrane domain M"/>
    <property type="match status" value="1"/>
</dbReference>
<dbReference type="FunFam" id="2.70.150.10:FF:000002">
    <property type="entry name" value="Copper-transporting ATPase 1, putative"/>
    <property type="match status" value="1"/>
</dbReference>
<dbReference type="CDD" id="cd02094">
    <property type="entry name" value="P-type_ATPase_Cu-like"/>
    <property type="match status" value="1"/>
</dbReference>
<dbReference type="NCBIfam" id="TIGR01494">
    <property type="entry name" value="ATPase_P-type"/>
    <property type="match status" value="1"/>
</dbReference>
<dbReference type="EC" id="7.2.2.8" evidence="3"/>
<evidence type="ECO:0000256" key="2">
    <source>
        <dbReference type="ARBA" id="ARBA00006024"/>
    </source>
</evidence>
<evidence type="ECO:0000256" key="17">
    <source>
        <dbReference type="RuleBase" id="RU362081"/>
    </source>
</evidence>
<dbReference type="InterPro" id="IPR036163">
    <property type="entry name" value="HMA_dom_sf"/>
</dbReference>
<name>A0AA38CNE6_TAXCH</name>
<dbReference type="InterPro" id="IPR027256">
    <property type="entry name" value="P-typ_ATPase_IB"/>
</dbReference>
<dbReference type="Gene3D" id="3.30.70.100">
    <property type="match status" value="3"/>
</dbReference>
<feature type="transmembrane region" description="Helical" evidence="17">
    <location>
        <begin position="549"/>
        <end position="568"/>
    </location>
</feature>
<dbReference type="PROSITE" id="PS50846">
    <property type="entry name" value="HMA_2"/>
    <property type="match status" value="3"/>
</dbReference>
<dbReference type="PRINTS" id="PR00942">
    <property type="entry name" value="CUATPASEI"/>
</dbReference>
<keyword evidence="8 17" id="KW-0547">Nucleotide-binding</keyword>
<protein>
    <recommendedName>
        <fullName evidence="3">P-type Cu(+) transporter</fullName>
        <ecNumber evidence="3">7.2.2.8</ecNumber>
    </recommendedName>
    <alternativeName>
        <fullName evidence="16">Protein HEAVY METAL ATPASE 5</fullName>
    </alternativeName>
</protein>
<dbReference type="Proteomes" id="UP000824469">
    <property type="component" value="Unassembled WGS sequence"/>
</dbReference>
<dbReference type="GO" id="GO:0005524">
    <property type="term" value="F:ATP binding"/>
    <property type="evidence" value="ECO:0007669"/>
    <property type="project" value="UniProtKB-UniRule"/>
</dbReference>
<keyword evidence="5 17" id="KW-0812">Transmembrane</keyword>
<comment type="similarity">
    <text evidence="2 17">Belongs to the cation transport ATPase (P-type) (TC 3.A.3) family. Type IB subfamily.</text>
</comment>
<dbReference type="InterPro" id="IPR006122">
    <property type="entry name" value="HMA_Cu_ion-bd"/>
</dbReference>
<accession>A0AA38CNE6</accession>
<dbReference type="PRINTS" id="PR00119">
    <property type="entry name" value="CATATPASE"/>
</dbReference>
<dbReference type="GO" id="GO:0005507">
    <property type="term" value="F:copper ion binding"/>
    <property type="evidence" value="ECO:0007669"/>
    <property type="project" value="InterPro"/>
</dbReference>
<dbReference type="EMBL" id="JAHRHJ020000008">
    <property type="protein sequence ID" value="KAH9305016.1"/>
    <property type="molecule type" value="Genomic_DNA"/>
</dbReference>
<dbReference type="InterPro" id="IPR059000">
    <property type="entry name" value="ATPase_P-type_domA"/>
</dbReference>
<feature type="domain" description="HMA" evidence="18">
    <location>
        <begin position="36"/>
        <end position="102"/>
    </location>
</feature>
<dbReference type="InterPro" id="IPR008250">
    <property type="entry name" value="ATPase_P-typ_transduc_dom_A_sf"/>
</dbReference>
<dbReference type="SFLD" id="SFLDF00027">
    <property type="entry name" value="p-type_atpase"/>
    <property type="match status" value="1"/>
</dbReference>
<evidence type="ECO:0000256" key="4">
    <source>
        <dbReference type="ARBA" id="ARBA00022448"/>
    </source>
</evidence>
<sequence length="959" mass="103882">MYNQVVHISTVGGALEFTDAAHEVRIADDPQVENALQVTFRVTGMECSTCACSVEKVVRQIPGVVDSTVSVLNNRALVVYHPASLNEKHIQKAIEDAGFEATLLQDYMKQRPARVCRLQIIGMTCTACSSSIETSLKKLAGVQKCCVALATEEAEISYDIRQIDPEQLIDAVEDMGFEAQLKSAGEDRDQVCLQLQGVNSVGAMKTIELLLQALPGVKSVEINTSGDKVLVGYDPDLTGPRCFVETVDQAKHESAQFRASLINQNLGSSRQERSKEIKQHGQYLLWSCIFGVPVFFLSMVFMYVPKIKDKLDERIVNMLTIGELLRWVLCTPVQLIVGWQFYVGAYNSLRHGSANMDVLVALGTNAAYFYSLYSLIRAATSKSFRCIDFFETSAMLICFILLGKFLKVLAKGKTSEAIVKLMELAPETATLITLDDEGNIMVEREISSDLIQRNDIIKVIPGEKIPTDGMVMWGQSHVNESMLTGEPHPVTKRIGDKVFRGTINQVGRLHLRATHVGSETALSKIVRLVEAAQMQKAPVQMLADRISKYFVPMVVMVAFVTWIAWYIAGIVGSYPKSWIPPSMDEFELALQFGISVLVIACPCALGLATPTAVMVGTGKGASLGVLIKGGLALQSAHKVKCVVFDKTGTLTAGKPIVVGTKIFTNIAPKDFYNIVASAEVNSEHPLAKAIVEHTKNSNEDNESTTSELFQAEDFQSVTGQGIKALVDNKQVLVGNRQMMVASGISVPEDVDMHLKDIEKEARTGVLVAIDADINGVIAISDPVKPEAKEVVSMLSSQGLKSIMVTGDNWGTAKAIAKEVGIESVTAEVPPHGKVEKIRQLQMEGLAVAMVGDGINDAPALVAADVGMAIGAGTDIAIEAADIVLVRSNLVDVITAIDLSRKTFFRIKLNYMWAFGYNILGIPIAAGALFPFTGFRLPPWVAGAAMATSSLSVVCSSLLL</sequence>
<evidence type="ECO:0000256" key="13">
    <source>
        <dbReference type="ARBA" id="ARBA00023065"/>
    </source>
</evidence>
<comment type="catalytic activity">
    <reaction evidence="15">
        <text>Cu(+)(in) + ATP + H2O = Cu(+)(out) + ADP + phosphate + H(+)</text>
        <dbReference type="Rhea" id="RHEA:25792"/>
        <dbReference type="ChEBI" id="CHEBI:15377"/>
        <dbReference type="ChEBI" id="CHEBI:15378"/>
        <dbReference type="ChEBI" id="CHEBI:30616"/>
        <dbReference type="ChEBI" id="CHEBI:43474"/>
        <dbReference type="ChEBI" id="CHEBI:49552"/>
        <dbReference type="ChEBI" id="CHEBI:456216"/>
        <dbReference type="EC" id="7.2.2.8"/>
    </reaction>
</comment>
<dbReference type="Gene3D" id="3.40.50.1000">
    <property type="entry name" value="HAD superfamily/HAD-like"/>
    <property type="match status" value="1"/>
</dbReference>
<dbReference type="SFLD" id="SFLDS00003">
    <property type="entry name" value="Haloacid_Dehalogenase"/>
    <property type="match status" value="1"/>
</dbReference>
<keyword evidence="20" id="KW-1185">Reference proteome</keyword>
<feature type="transmembrane region" description="Helical" evidence="17">
    <location>
        <begin position="910"/>
        <end position="933"/>
    </location>
</feature>
<dbReference type="Gene3D" id="3.40.1110.10">
    <property type="entry name" value="Calcium-transporting ATPase, cytoplasmic domain N"/>
    <property type="match status" value="2"/>
</dbReference>
<evidence type="ECO:0000256" key="15">
    <source>
        <dbReference type="ARBA" id="ARBA00049289"/>
    </source>
</evidence>
<dbReference type="CDD" id="cd00371">
    <property type="entry name" value="HMA"/>
    <property type="match status" value="2"/>
</dbReference>
<dbReference type="OMA" id="THESMIL"/>
<evidence type="ECO:0000256" key="3">
    <source>
        <dbReference type="ARBA" id="ARBA00012517"/>
    </source>
</evidence>
<evidence type="ECO:0000313" key="20">
    <source>
        <dbReference type="Proteomes" id="UP000824469"/>
    </source>
</evidence>
<evidence type="ECO:0000256" key="5">
    <source>
        <dbReference type="ARBA" id="ARBA00022692"/>
    </source>
</evidence>
<gene>
    <name evidence="19" type="ORF">KI387_009420</name>
</gene>
<dbReference type="InterPro" id="IPR036412">
    <property type="entry name" value="HAD-like_sf"/>
</dbReference>
<dbReference type="SUPFAM" id="SSF55008">
    <property type="entry name" value="HMA, heavy metal-associated domain"/>
    <property type="match status" value="3"/>
</dbReference>
<dbReference type="Pfam" id="PF00122">
    <property type="entry name" value="E1-E2_ATPase"/>
    <property type="match status" value="1"/>
</dbReference>
<dbReference type="FunFam" id="3.40.50.1000:FF:000031">
    <property type="entry name" value="Probable copper-transporting ATPase HMA5"/>
    <property type="match status" value="1"/>
</dbReference>
<dbReference type="Pfam" id="PF00702">
    <property type="entry name" value="Hydrolase"/>
    <property type="match status" value="1"/>
</dbReference>
<dbReference type="GO" id="GO:0016020">
    <property type="term" value="C:membrane"/>
    <property type="evidence" value="ECO:0007669"/>
    <property type="project" value="UniProtKB-SubCell"/>
</dbReference>
<dbReference type="AlphaFoldDB" id="A0AA38CNE6"/>
<dbReference type="FunFam" id="3.30.70.100:FF:000001">
    <property type="entry name" value="ATPase copper transporting beta"/>
    <property type="match status" value="1"/>
</dbReference>
<comment type="subcellular location">
    <subcellularLocation>
        <location evidence="1">Membrane</location>
        <topology evidence="1">Multi-pass membrane protein</topology>
    </subcellularLocation>
</comment>
<evidence type="ECO:0000256" key="1">
    <source>
        <dbReference type="ARBA" id="ARBA00004141"/>
    </source>
</evidence>
<dbReference type="PROSITE" id="PS00154">
    <property type="entry name" value="ATPASE_E1_E2"/>
    <property type="match status" value="1"/>
</dbReference>
<organism evidence="19 20">
    <name type="scientific">Taxus chinensis</name>
    <name type="common">Chinese yew</name>
    <name type="synonym">Taxus wallichiana var. chinensis</name>
    <dbReference type="NCBI Taxonomy" id="29808"/>
    <lineage>
        <taxon>Eukaryota</taxon>
        <taxon>Viridiplantae</taxon>
        <taxon>Streptophyta</taxon>
        <taxon>Embryophyta</taxon>
        <taxon>Tracheophyta</taxon>
        <taxon>Spermatophyta</taxon>
        <taxon>Pinopsida</taxon>
        <taxon>Pinidae</taxon>
        <taxon>Conifers II</taxon>
        <taxon>Cupressales</taxon>
        <taxon>Taxaceae</taxon>
        <taxon>Taxus</taxon>
    </lineage>
</organism>
<evidence type="ECO:0000256" key="7">
    <source>
        <dbReference type="ARBA" id="ARBA00022737"/>
    </source>
</evidence>
<dbReference type="SUPFAM" id="SSF56784">
    <property type="entry name" value="HAD-like"/>
    <property type="match status" value="1"/>
</dbReference>
<evidence type="ECO:0000259" key="18">
    <source>
        <dbReference type="PROSITE" id="PS50846"/>
    </source>
</evidence>
<feature type="transmembrane region" description="Helical" evidence="17">
    <location>
        <begin position="354"/>
        <end position="373"/>
    </location>
</feature>
<dbReference type="InterPro" id="IPR001757">
    <property type="entry name" value="P_typ_ATPase"/>
</dbReference>
<proteinExistence type="inferred from homology"/>
<dbReference type="InterPro" id="IPR023298">
    <property type="entry name" value="ATPase_P-typ_TM_dom_sf"/>
</dbReference>